<proteinExistence type="predicted"/>
<organism evidence="1 2">
    <name type="scientific">Alkaliphilus metalliredigens (strain QYMF)</name>
    <dbReference type="NCBI Taxonomy" id="293826"/>
    <lineage>
        <taxon>Bacteria</taxon>
        <taxon>Bacillati</taxon>
        <taxon>Bacillota</taxon>
        <taxon>Clostridia</taxon>
        <taxon>Peptostreptococcales</taxon>
        <taxon>Natronincolaceae</taxon>
        <taxon>Alkaliphilus</taxon>
    </lineage>
</organism>
<dbReference type="EMBL" id="CP000724">
    <property type="protein sequence ID" value="ABR49136.1"/>
    <property type="molecule type" value="Genomic_DNA"/>
</dbReference>
<sequence length="67" mass="8128">MSKDKKRPEVVPVAELSNIYTGRRTIEWERASAEYMNLLQNQSELQESDEEKKKKIEYATRRQYWTF</sequence>
<name>A6TSG8_ALKMQ</name>
<protein>
    <submittedName>
        <fullName evidence="1">Uncharacterized protein</fullName>
    </submittedName>
</protein>
<dbReference type="Proteomes" id="UP000001572">
    <property type="component" value="Chromosome"/>
</dbReference>
<dbReference type="HOGENOM" id="CLU_2802906_0_0_9"/>
<dbReference type="STRING" id="293826.Amet_2992"/>
<evidence type="ECO:0000313" key="2">
    <source>
        <dbReference type="Proteomes" id="UP000001572"/>
    </source>
</evidence>
<dbReference type="KEGG" id="amt:Amet_2992"/>
<accession>A6TSG8</accession>
<keyword evidence="2" id="KW-1185">Reference proteome</keyword>
<reference evidence="2" key="1">
    <citation type="journal article" date="2016" name="Genome Announc.">
        <title>Complete genome sequence of Alkaliphilus metalliredigens strain QYMF, an alkaliphilic and metal-reducing bacterium isolated from borax-contaminated leachate ponds.</title>
        <authorList>
            <person name="Hwang C."/>
            <person name="Copeland A."/>
            <person name="Lucas S."/>
            <person name="Lapidus A."/>
            <person name="Barry K."/>
            <person name="Detter J.C."/>
            <person name="Glavina Del Rio T."/>
            <person name="Hammon N."/>
            <person name="Israni S."/>
            <person name="Dalin E."/>
            <person name="Tice H."/>
            <person name="Pitluck S."/>
            <person name="Chertkov O."/>
            <person name="Brettin T."/>
            <person name="Bruce D."/>
            <person name="Han C."/>
            <person name="Schmutz J."/>
            <person name="Larimer F."/>
            <person name="Land M.L."/>
            <person name="Hauser L."/>
            <person name="Kyrpides N."/>
            <person name="Mikhailova N."/>
            <person name="Ye Q."/>
            <person name="Zhou J."/>
            <person name="Richardson P."/>
            <person name="Fields M.W."/>
        </authorList>
    </citation>
    <scope>NUCLEOTIDE SEQUENCE [LARGE SCALE GENOMIC DNA]</scope>
    <source>
        <strain evidence="2">QYMF</strain>
    </source>
</reference>
<evidence type="ECO:0000313" key="1">
    <source>
        <dbReference type="EMBL" id="ABR49136.1"/>
    </source>
</evidence>
<dbReference type="AlphaFoldDB" id="A6TSG8"/>
<gene>
    <name evidence="1" type="ordered locus">Amet_2992</name>
</gene>
<dbReference type="RefSeq" id="WP_012064104.1">
    <property type="nucleotide sequence ID" value="NC_009633.1"/>
</dbReference>